<evidence type="ECO:0008006" key="5">
    <source>
        <dbReference type="Google" id="ProtNLM"/>
    </source>
</evidence>
<protein>
    <recommendedName>
        <fullName evidence="5">Prepilin-type N-terminal cleavage/methylation domain-containing protein</fullName>
    </recommendedName>
</protein>
<keyword evidence="2" id="KW-1133">Transmembrane helix</keyword>
<keyword evidence="2" id="KW-0812">Transmembrane</keyword>
<dbReference type="Proteomes" id="UP000321181">
    <property type="component" value="Unassembled WGS sequence"/>
</dbReference>
<keyword evidence="2" id="KW-0472">Membrane</keyword>
<dbReference type="AlphaFoldDB" id="A0A512DA88"/>
<dbReference type="EMBL" id="BJYY01000009">
    <property type="protein sequence ID" value="GEO33402.1"/>
    <property type="molecule type" value="Genomic_DNA"/>
</dbReference>
<reference evidence="3 4" key="1">
    <citation type="submission" date="2019-07" db="EMBL/GenBank/DDBJ databases">
        <title>Whole genome shotgun sequence of Cellulomonas aerilata NBRC 106308.</title>
        <authorList>
            <person name="Hosoyama A."/>
            <person name="Uohara A."/>
            <person name="Ohji S."/>
            <person name="Ichikawa N."/>
        </authorList>
    </citation>
    <scope>NUCLEOTIDE SEQUENCE [LARGE SCALE GENOMIC DNA]</scope>
    <source>
        <strain evidence="3 4">NBRC 106308</strain>
    </source>
</reference>
<keyword evidence="4" id="KW-1185">Reference proteome</keyword>
<evidence type="ECO:0000256" key="1">
    <source>
        <dbReference type="SAM" id="MobiDB-lite"/>
    </source>
</evidence>
<evidence type="ECO:0000313" key="4">
    <source>
        <dbReference type="Proteomes" id="UP000321181"/>
    </source>
</evidence>
<accession>A0A512DA88</accession>
<proteinExistence type="predicted"/>
<sequence>MRTRPLRLPTDDRGITAAEMLVSSALVLVFLPLAGIVVSSAVTTQREVRATTDAGMAAQLVAASVEDGVRFAGTVRLDPWSATHANERLVVSTRAGTASVYTAVCQAWFYDAANETLSTKRVPAGPAAPGALAEPVTREERETWTVLAEGVTRRPVDPSQVDGQMRPLFTHSTTPTAGTVTLDLRLPTSPRAVGEVVTSRDAVVVSTSVTTRSPRDITRSPCS</sequence>
<comment type="caution">
    <text evidence="3">The sequence shown here is derived from an EMBL/GenBank/DDBJ whole genome shotgun (WGS) entry which is preliminary data.</text>
</comment>
<dbReference type="OrthoDB" id="5117911at2"/>
<gene>
    <name evidence="3" type="ORF">CAE01nite_11270</name>
</gene>
<feature type="region of interest" description="Disordered" evidence="1">
    <location>
        <begin position="155"/>
        <end position="174"/>
    </location>
</feature>
<name>A0A512DA88_9CELL</name>
<feature type="transmembrane region" description="Helical" evidence="2">
    <location>
        <begin position="21"/>
        <end position="42"/>
    </location>
</feature>
<evidence type="ECO:0000313" key="3">
    <source>
        <dbReference type="EMBL" id="GEO33402.1"/>
    </source>
</evidence>
<organism evidence="3 4">
    <name type="scientific">Cellulomonas aerilata</name>
    <dbReference type="NCBI Taxonomy" id="515326"/>
    <lineage>
        <taxon>Bacteria</taxon>
        <taxon>Bacillati</taxon>
        <taxon>Actinomycetota</taxon>
        <taxon>Actinomycetes</taxon>
        <taxon>Micrococcales</taxon>
        <taxon>Cellulomonadaceae</taxon>
        <taxon>Cellulomonas</taxon>
    </lineage>
</organism>
<dbReference type="RefSeq" id="WP_146901281.1">
    <property type="nucleotide sequence ID" value="NZ_BAAARM010000002.1"/>
</dbReference>
<evidence type="ECO:0000256" key="2">
    <source>
        <dbReference type="SAM" id="Phobius"/>
    </source>
</evidence>